<evidence type="ECO:0000256" key="1">
    <source>
        <dbReference type="ARBA" id="ARBA00022729"/>
    </source>
</evidence>
<sequence length="196" mass="19922">MTPFPARRRVSAAASRRFHALAHRLARAFAALVLAGLAAGFASVGPQASAVQPVEDDRMAEFDRWTWPTPPPVAIASPFRAPPTPYAAGHRGVDLRAAAGASVLAPADGVVSFSGMVAGRPVVSIDHGDGVISSMEPVVSAVPAGTAVSEGRPVGTVGTGGHCEGCVHLGVRVDGAYVSPMLFLGGVPFAVLLPLT</sequence>
<dbReference type="RefSeq" id="WP_156997680.1">
    <property type="nucleotide sequence ID" value="NZ_BAAANU010000020.1"/>
</dbReference>
<dbReference type="PANTHER" id="PTHR21666:SF289">
    <property type="entry name" value="L-ALA--D-GLU ENDOPEPTIDASE"/>
    <property type="match status" value="1"/>
</dbReference>
<proteinExistence type="predicted"/>
<dbReference type="InterPro" id="IPR016047">
    <property type="entry name" value="M23ase_b-sheet_dom"/>
</dbReference>
<feature type="domain" description="M23ase beta-sheet core" evidence="2">
    <location>
        <begin position="89"/>
        <end position="180"/>
    </location>
</feature>
<keyword evidence="1" id="KW-0732">Signal</keyword>
<evidence type="ECO:0000259" key="2">
    <source>
        <dbReference type="Pfam" id="PF01551"/>
    </source>
</evidence>
<dbReference type="Pfam" id="PF01551">
    <property type="entry name" value="Peptidase_M23"/>
    <property type="match status" value="1"/>
</dbReference>
<organism evidence="3 4">
    <name type="scientific">Agromyces terreus</name>
    <dbReference type="NCBI Taxonomy" id="424795"/>
    <lineage>
        <taxon>Bacteria</taxon>
        <taxon>Bacillati</taxon>
        <taxon>Actinomycetota</taxon>
        <taxon>Actinomycetes</taxon>
        <taxon>Micrococcales</taxon>
        <taxon>Microbacteriaceae</taxon>
        <taxon>Agromyces</taxon>
    </lineage>
</organism>
<comment type="caution">
    <text evidence="3">The sequence shown here is derived from an EMBL/GenBank/DDBJ whole genome shotgun (WGS) entry which is preliminary data.</text>
</comment>
<evidence type="ECO:0000313" key="4">
    <source>
        <dbReference type="Proteomes" id="UP001139722"/>
    </source>
</evidence>
<evidence type="ECO:0000313" key="3">
    <source>
        <dbReference type="EMBL" id="MCP2372208.1"/>
    </source>
</evidence>
<accession>A0A9X2H3C6</accession>
<reference evidence="3" key="1">
    <citation type="submission" date="2022-06" db="EMBL/GenBank/DDBJ databases">
        <title>Sequencing the genomes of 1000 actinobacteria strains.</title>
        <authorList>
            <person name="Klenk H.-P."/>
        </authorList>
    </citation>
    <scope>NUCLEOTIDE SEQUENCE</scope>
    <source>
        <strain evidence="3">DSM 22016</strain>
    </source>
</reference>
<name>A0A9X2H3C6_9MICO</name>
<keyword evidence="3" id="KW-0378">Hydrolase</keyword>
<dbReference type="Proteomes" id="UP001139722">
    <property type="component" value="Unassembled WGS sequence"/>
</dbReference>
<gene>
    <name evidence="3" type="ORF">BJ978_002884</name>
</gene>
<dbReference type="SUPFAM" id="SSF51261">
    <property type="entry name" value="Duplicated hybrid motif"/>
    <property type="match status" value="1"/>
</dbReference>
<dbReference type="EMBL" id="JAMZDY010000001">
    <property type="protein sequence ID" value="MCP2372208.1"/>
    <property type="molecule type" value="Genomic_DNA"/>
</dbReference>
<keyword evidence="4" id="KW-1185">Reference proteome</keyword>
<dbReference type="GO" id="GO:0004222">
    <property type="term" value="F:metalloendopeptidase activity"/>
    <property type="evidence" value="ECO:0007669"/>
    <property type="project" value="TreeGrafter"/>
</dbReference>
<dbReference type="AlphaFoldDB" id="A0A9X2H3C6"/>
<dbReference type="CDD" id="cd12797">
    <property type="entry name" value="M23_peptidase"/>
    <property type="match status" value="1"/>
</dbReference>
<dbReference type="Gene3D" id="2.70.70.10">
    <property type="entry name" value="Glucose Permease (Domain IIA)"/>
    <property type="match status" value="1"/>
</dbReference>
<dbReference type="PANTHER" id="PTHR21666">
    <property type="entry name" value="PEPTIDASE-RELATED"/>
    <property type="match status" value="1"/>
</dbReference>
<dbReference type="InterPro" id="IPR050570">
    <property type="entry name" value="Cell_wall_metabolism_enzyme"/>
</dbReference>
<dbReference type="OrthoDB" id="5245088at2"/>
<dbReference type="InterPro" id="IPR011055">
    <property type="entry name" value="Dup_hybrid_motif"/>
</dbReference>
<protein>
    <submittedName>
        <fullName evidence="3">Murein DD-endopeptidase MepM/ murein hydrolase activator NlpD</fullName>
    </submittedName>
</protein>